<dbReference type="Proteomes" id="UP000019151">
    <property type="component" value="Chromosome"/>
</dbReference>
<name>W0R9S8_9BACT</name>
<dbReference type="InterPro" id="IPR029058">
    <property type="entry name" value="AB_hydrolase_fold"/>
</dbReference>
<keyword evidence="10" id="KW-1185">Reference proteome</keyword>
<evidence type="ECO:0000256" key="2">
    <source>
        <dbReference type="ARBA" id="ARBA00022525"/>
    </source>
</evidence>
<evidence type="ECO:0000256" key="3">
    <source>
        <dbReference type="ARBA" id="ARBA00022651"/>
    </source>
</evidence>
<reference evidence="9 10" key="1">
    <citation type="journal article" date="2014" name="Genome Announc.">
        <title>Genome Sequence and Methylome of Soil Bacterium Gemmatirosa kalamazoonensis KBS708T, a Member of the Rarely Cultivated Gemmatimonadetes Phylum.</title>
        <authorList>
            <person name="Debruyn J.M."/>
            <person name="Radosevich M."/>
            <person name="Wommack K.E."/>
            <person name="Polson S.W."/>
            <person name="Hauser L.J."/>
            <person name="Fawaz M.N."/>
            <person name="Korlach J."/>
            <person name="Tsai Y.C."/>
        </authorList>
    </citation>
    <scope>NUCLEOTIDE SEQUENCE [LARGE SCALE GENOMIC DNA]</scope>
    <source>
        <strain evidence="9 10">KBS708</strain>
    </source>
</reference>
<dbReference type="RefSeq" id="WP_236646334.1">
    <property type="nucleotide sequence ID" value="NZ_CP007128.1"/>
</dbReference>
<keyword evidence="9" id="KW-0449">Lipoprotein</keyword>
<dbReference type="PANTHER" id="PTHR38050:SF2">
    <property type="entry name" value="FERULOYL ESTERASE C-RELATED"/>
    <property type="match status" value="1"/>
</dbReference>
<dbReference type="InterPro" id="IPR043595">
    <property type="entry name" value="FaeB/C/D"/>
</dbReference>
<protein>
    <submittedName>
        <fullName evidence="9">Lipoprotein</fullName>
    </submittedName>
</protein>
<keyword evidence="7" id="KW-0624">Polysaccharide degradation</keyword>
<comment type="subcellular location">
    <subcellularLocation>
        <location evidence="1">Secreted</location>
    </subcellularLocation>
</comment>
<feature type="chain" id="PRO_5004793930" evidence="8">
    <location>
        <begin position="17"/>
        <end position="266"/>
    </location>
</feature>
<evidence type="ECO:0000256" key="8">
    <source>
        <dbReference type="SAM" id="SignalP"/>
    </source>
</evidence>
<dbReference type="GO" id="GO:0005576">
    <property type="term" value="C:extracellular region"/>
    <property type="evidence" value="ECO:0007669"/>
    <property type="project" value="UniProtKB-SubCell"/>
</dbReference>
<gene>
    <name evidence="9" type="ORF">J421_0322</name>
</gene>
<evidence type="ECO:0000256" key="6">
    <source>
        <dbReference type="ARBA" id="ARBA00023277"/>
    </source>
</evidence>
<dbReference type="PANTHER" id="PTHR38050">
    <property type="match status" value="1"/>
</dbReference>
<evidence type="ECO:0000256" key="5">
    <source>
        <dbReference type="ARBA" id="ARBA00022801"/>
    </source>
</evidence>
<keyword evidence="6" id="KW-0119">Carbohydrate metabolism</keyword>
<keyword evidence="4 8" id="KW-0732">Signal</keyword>
<dbReference type="KEGG" id="gba:J421_0322"/>
<dbReference type="AlphaFoldDB" id="W0R9S8"/>
<dbReference type="STRING" id="861299.J421_0322"/>
<feature type="signal peptide" evidence="8">
    <location>
        <begin position="1"/>
        <end position="16"/>
    </location>
</feature>
<dbReference type="Gene3D" id="3.40.50.1820">
    <property type="entry name" value="alpha/beta hydrolase"/>
    <property type="match status" value="1"/>
</dbReference>
<dbReference type="HOGENOM" id="CLU_027551_4_1_0"/>
<evidence type="ECO:0000313" key="10">
    <source>
        <dbReference type="Proteomes" id="UP000019151"/>
    </source>
</evidence>
<keyword evidence="3" id="KW-0858">Xylan degradation</keyword>
<dbReference type="eggNOG" id="COG3509">
    <property type="taxonomic scope" value="Bacteria"/>
</dbReference>
<evidence type="ECO:0000256" key="1">
    <source>
        <dbReference type="ARBA" id="ARBA00004613"/>
    </source>
</evidence>
<sequence length="266" mass="27921">MLVLLLALAAVPSARAAADVTTSTMATVRVNGIERRYRLHVPRGAPNEPLPLVVAFHAAGSSAERQERASGLSALADREGFVVVYPEGRARHWRADDGDERFVRAVVAEVERRVRIDPRRVYATGVSNGATMAERAGCAMSDLFAAIATVAGVYRVDATCAASQPVPVLAIHGARDRLAPVSAAEGWVASWTARNGCAPSPAAVQGPGVTTRAWGGCAAGADVVLDVLWTVGHGWPGDPSDPAVRASPLDATGAIWAFFEGHPMRE</sequence>
<proteinExistence type="predicted"/>
<dbReference type="Pfam" id="PF10503">
    <property type="entry name" value="Esterase_PHB"/>
    <property type="match status" value="1"/>
</dbReference>
<keyword evidence="5" id="KW-0378">Hydrolase</keyword>
<organism evidence="9 10">
    <name type="scientific">Gemmatirosa kalamazoonensis</name>
    <dbReference type="NCBI Taxonomy" id="861299"/>
    <lineage>
        <taxon>Bacteria</taxon>
        <taxon>Pseudomonadati</taxon>
        <taxon>Gemmatimonadota</taxon>
        <taxon>Gemmatimonadia</taxon>
        <taxon>Gemmatimonadales</taxon>
        <taxon>Gemmatimonadaceae</taxon>
        <taxon>Gemmatirosa</taxon>
    </lineage>
</organism>
<keyword evidence="2" id="KW-0964">Secreted</keyword>
<dbReference type="EMBL" id="CP007128">
    <property type="protein sequence ID" value="AHG87859.1"/>
    <property type="molecule type" value="Genomic_DNA"/>
</dbReference>
<evidence type="ECO:0000256" key="7">
    <source>
        <dbReference type="ARBA" id="ARBA00023326"/>
    </source>
</evidence>
<dbReference type="SUPFAM" id="SSF53474">
    <property type="entry name" value="alpha/beta-Hydrolases"/>
    <property type="match status" value="1"/>
</dbReference>
<dbReference type="InterPro" id="IPR010126">
    <property type="entry name" value="Esterase_phb"/>
</dbReference>
<dbReference type="GO" id="GO:0045493">
    <property type="term" value="P:xylan catabolic process"/>
    <property type="evidence" value="ECO:0007669"/>
    <property type="project" value="UniProtKB-KW"/>
</dbReference>
<accession>W0R9S8</accession>
<dbReference type="GO" id="GO:0030600">
    <property type="term" value="F:feruloyl esterase activity"/>
    <property type="evidence" value="ECO:0007669"/>
    <property type="project" value="InterPro"/>
</dbReference>
<evidence type="ECO:0000256" key="4">
    <source>
        <dbReference type="ARBA" id="ARBA00022729"/>
    </source>
</evidence>
<dbReference type="InParanoid" id="W0R9S8"/>
<evidence type="ECO:0000313" key="9">
    <source>
        <dbReference type="EMBL" id="AHG87859.1"/>
    </source>
</evidence>